<feature type="non-terminal residue" evidence="3">
    <location>
        <position position="1"/>
    </location>
</feature>
<dbReference type="InterPro" id="IPR038726">
    <property type="entry name" value="PDDEXK_AddAB-type"/>
</dbReference>
<comment type="caution">
    <text evidence="3">The sequence shown here is derived from an EMBL/GenBank/DDBJ whole genome shotgun (WGS) entry which is preliminary data.</text>
</comment>
<dbReference type="RefSeq" id="WP_205966068.1">
    <property type="nucleotide sequence ID" value="NZ_SRPG01000342.1"/>
</dbReference>
<dbReference type="InterPro" id="IPR011604">
    <property type="entry name" value="PDDEXK-like_dom_sf"/>
</dbReference>
<dbReference type="AlphaFoldDB" id="A0A4Z1BH17"/>
<dbReference type="EMBL" id="SRPG01000342">
    <property type="protein sequence ID" value="TGN43861.1"/>
    <property type="molecule type" value="Genomic_DNA"/>
</dbReference>
<feature type="domain" description="PD-(D/E)XK endonuclease-like" evidence="2">
    <location>
        <begin position="27"/>
        <end position="232"/>
    </location>
</feature>
<sequence>ARPPAPVAPAPRPSPVPPGPPFRELPVTDVSLLIRDPYAVYAKRVLGLRPLPPLRPQPDAALRGQTLHAIVEALLNSRPTPDTPPEALRATFLSLTAEVLETDVPWPAARAFWSARIAAIADRIVADELARLAEGKPMVVEKRGRVALSGMDFTLTAKPDRIDLLTEGRVVVYDYKSGTPPTDAMIRHFDKQLMLEAAMARRGGFDALGPVDVAGLRYIQLGGEGRTHDREHSDQIEGETWDGFVRLIEAYLTGNAGFTAMRAPQRTSYAGDYDHLARFGEWALTDQARPQKVGDHG</sequence>
<gene>
    <name evidence="3" type="ORF">E4L95_20395</name>
</gene>
<dbReference type="Pfam" id="PF12705">
    <property type="entry name" value="PDDEXK_1"/>
    <property type="match status" value="1"/>
</dbReference>
<evidence type="ECO:0000313" key="4">
    <source>
        <dbReference type="Proteomes" id="UP000297972"/>
    </source>
</evidence>
<evidence type="ECO:0000313" key="3">
    <source>
        <dbReference type="EMBL" id="TGN43861.1"/>
    </source>
</evidence>
<reference evidence="3 4" key="1">
    <citation type="submission" date="2019-03" db="EMBL/GenBank/DDBJ databases">
        <authorList>
            <person name="Li J."/>
        </authorList>
    </citation>
    <scope>NUCLEOTIDE SEQUENCE [LARGE SCALE GENOMIC DNA]</scope>
    <source>
        <strain evidence="3 4">3058</strain>
    </source>
</reference>
<name>A0A4Z1BH17_9RHOB</name>
<organism evidence="3 4">
    <name type="scientific">Paracoccus liaowanqingii</name>
    <dbReference type="NCBI Taxonomy" id="2560053"/>
    <lineage>
        <taxon>Bacteria</taxon>
        <taxon>Pseudomonadati</taxon>
        <taxon>Pseudomonadota</taxon>
        <taxon>Alphaproteobacteria</taxon>
        <taxon>Rhodobacterales</taxon>
        <taxon>Paracoccaceae</taxon>
        <taxon>Paracoccus</taxon>
    </lineage>
</organism>
<evidence type="ECO:0000256" key="1">
    <source>
        <dbReference type="SAM" id="MobiDB-lite"/>
    </source>
</evidence>
<evidence type="ECO:0000259" key="2">
    <source>
        <dbReference type="Pfam" id="PF12705"/>
    </source>
</evidence>
<keyword evidence="4" id="KW-1185">Reference proteome</keyword>
<dbReference type="Proteomes" id="UP000297972">
    <property type="component" value="Unassembled WGS sequence"/>
</dbReference>
<dbReference type="Gene3D" id="3.90.320.10">
    <property type="match status" value="1"/>
</dbReference>
<protein>
    <submittedName>
        <fullName evidence="3">Double-strand break repair protein AddB</fullName>
    </submittedName>
</protein>
<proteinExistence type="predicted"/>
<accession>A0A4Z1BH17</accession>
<feature type="region of interest" description="Disordered" evidence="1">
    <location>
        <begin position="1"/>
        <end position="22"/>
    </location>
</feature>